<evidence type="ECO:0000256" key="2">
    <source>
        <dbReference type="SAM" id="MobiDB-lite"/>
    </source>
</evidence>
<keyword evidence="1" id="KW-0234">DNA repair</keyword>
<feature type="compositionally biased region" description="Low complexity" evidence="2">
    <location>
        <begin position="453"/>
        <end position="465"/>
    </location>
</feature>
<dbReference type="InterPro" id="IPR027417">
    <property type="entry name" value="P-loop_NTPase"/>
</dbReference>
<dbReference type="Proteomes" id="UP000355283">
    <property type="component" value="Unassembled WGS sequence"/>
</dbReference>
<feature type="region of interest" description="Disordered" evidence="2">
    <location>
        <begin position="561"/>
        <end position="581"/>
    </location>
</feature>
<feature type="region of interest" description="Disordered" evidence="2">
    <location>
        <begin position="434"/>
        <end position="531"/>
    </location>
</feature>
<reference evidence="4 5" key="1">
    <citation type="submission" date="2019-01" db="EMBL/GenBank/DDBJ databases">
        <title>Nuclear Genome Assembly of the Microalgal Biofuel strain Nannochloropsis salina CCMP1776.</title>
        <authorList>
            <person name="Hovde B."/>
        </authorList>
    </citation>
    <scope>NUCLEOTIDE SEQUENCE [LARGE SCALE GENOMIC DNA]</scope>
    <source>
        <strain evidence="4 5">CCMP1776</strain>
    </source>
</reference>
<dbReference type="Pfam" id="PF21530">
    <property type="entry name" value="Pif1_2B_dom"/>
    <property type="match status" value="1"/>
</dbReference>
<keyword evidence="5" id="KW-1185">Reference proteome</keyword>
<dbReference type="GO" id="GO:0016887">
    <property type="term" value="F:ATP hydrolysis activity"/>
    <property type="evidence" value="ECO:0007669"/>
    <property type="project" value="RHEA"/>
</dbReference>
<dbReference type="CDD" id="cd18809">
    <property type="entry name" value="SF1_C_RecD"/>
    <property type="match status" value="1"/>
</dbReference>
<dbReference type="GO" id="GO:0006281">
    <property type="term" value="P:DNA repair"/>
    <property type="evidence" value="ECO:0007669"/>
    <property type="project" value="UniProtKB-KW"/>
</dbReference>
<sequence length="581" mass="64159">MEGHNVYYSGRAGSGKTHLLRAIIDRAPAGKTFVTASTGIAAVNVGGTTLHSFAGIGLGDDPLEVLKERAGKNRTAAANWAAVEVLIVDEVSMLHGSLLSKLNEIAKHVKNQPHRPFGGVQLIFTGDFFQLPPVSRGRRAGDHDYAFLHPVWKELFGPESCYELTRVFRQAEKPLVALLNDVRYGRASAESIALLQELSRDLKPPPGIEPTLLFATNNRVDEMNQQKLGLLAGAEEHVFQATDSGVEPFLGQLRKNCLAESRLRLRIGAQVMLLKNVNANLGLVNGAKGRVTSFTNDEEHLPIVEFASGMQYSIAQEEWAIEVSERGRTVKKAVRLQVPLKLGWAITIHKSQGMGLEWLECKLDDVFEDGQAYVALSRAVKLEGLRVLTFRQDRFRVSLHVVSFYDSQIKGKTRREPGEESSWLSSLAPNWLPEHPNGSTLPERKQTVPPYRPFSAPFAPSAGPYRSQKYQHQQHEQRRQQLLPGGQHLPRSTFRTASNGARLVSSVNNDKNAENGSDIQDACGSKGNSTKTNMATSKTGAIYVNNRGSAWGSYEQRRNVPAYTSRPSGQGSVRNYFSTKK</sequence>
<dbReference type="CDD" id="cd18037">
    <property type="entry name" value="DEXSc_Pif1_like"/>
    <property type="match status" value="1"/>
</dbReference>
<comment type="cofactor">
    <cofactor evidence="1">
        <name>Mg(2+)</name>
        <dbReference type="ChEBI" id="CHEBI:18420"/>
    </cofactor>
</comment>
<comment type="caution">
    <text evidence="4">The sequence shown here is derived from an EMBL/GenBank/DDBJ whole genome shotgun (WGS) entry which is preliminary data.</text>
</comment>
<dbReference type="EC" id="5.6.2.3" evidence="1"/>
<keyword evidence="1" id="KW-0233">DNA recombination</keyword>
<evidence type="ECO:0000256" key="1">
    <source>
        <dbReference type="RuleBase" id="RU363044"/>
    </source>
</evidence>
<dbReference type="InterPro" id="IPR010285">
    <property type="entry name" value="DNA_helicase_pif1-like_DEAD"/>
</dbReference>
<dbReference type="SMART" id="SM00382">
    <property type="entry name" value="AAA"/>
    <property type="match status" value="1"/>
</dbReference>
<protein>
    <recommendedName>
        <fullName evidence="1">ATP-dependent DNA helicase</fullName>
        <ecNumber evidence="1">5.6.2.3</ecNumber>
    </recommendedName>
</protein>
<dbReference type="Gene3D" id="3.40.50.300">
    <property type="entry name" value="P-loop containing nucleotide triphosphate hydrolases"/>
    <property type="match status" value="1"/>
</dbReference>
<evidence type="ECO:0000259" key="3">
    <source>
        <dbReference type="SMART" id="SM00382"/>
    </source>
</evidence>
<dbReference type="Pfam" id="PF05970">
    <property type="entry name" value="PIF1"/>
    <property type="match status" value="1"/>
</dbReference>
<evidence type="ECO:0000313" key="5">
    <source>
        <dbReference type="Proteomes" id="UP000355283"/>
    </source>
</evidence>
<dbReference type="GO" id="GO:0005524">
    <property type="term" value="F:ATP binding"/>
    <property type="evidence" value="ECO:0007669"/>
    <property type="project" value="UniProtKB-KW"/>
</dbReference>
<dbReference type="InterPro" id="IPR051055">
    <property type="entry name" value="PIF1_helicase"/>
</dbReference>
<dbReference type="GO" id="GO:0043139">
    <property type="term" value="F:5'-3' DNA helicase activity"/>
    <property type="evidence" value="ECO:0007669"/>
    <property type="project" value="UniProtKB-EC"/>
</dbReference>
<keyword evidence="1" id="KW-0547">Nucleotide-binding</keyword>
<dbReference type="EMBL" id="SDOX01000019">
    <property type="protein sequence ID" value="TFJ84312.1"/>
    <property type="molecule type" value="Genomic_DNA"/>
</dbReference>
<keyword evidence="1" id="KW-0067">ATP-binding</keyword>
<dbReference type="InterPro" id="IPR049163">
    <property type="entry name" value="Pif1-like_2B_dom"/>
</dbReference>
<keyword evidence="1" id="KW-0347">Helicase</keyword>
<dbReference type="PANTHER" id="PTHR47642:SF7">
    <property type="entry name" value="ATP-DEPENDENT DNA HELICASE PIF1"/>
    <property type="match status" value="1"/>
</dbReference>
<comment type="similarity">
    <text evidence="1">Belongs to the helicase family.</text>
</comment>
<feature type="compositionally biased region" description="Polar residues" evidence="2">
    <location>
        <begin position="565"/>
        <end position="581"/>
    </location>
</feature>
<gene>
    <name evidence="4" type="ORF">NSK_004303</name>
</gene>
<accession>A0A4D9CY84</accession>
<dbReference type="SUPFAM" id="SSF52540">
    <property type="entry name" value="P-loop containing nucleoside triphosphate hydrolases"/>
    <property type="match status" value="2"/>
</dbReference>
<feature type="domain" description="AAA+ ATPase" evidence="3">
    <location>
        <begin position="2"/>
        <end position="147"/>
    </location>
</feature>
<dbReference type="OrthoDB" id="192530at2759"/>
<comment type="catalytic activity">
    <reaction evidence="1">
        <text>ATP + H2O = ADP + phosphate + H(+)</text>
        <dbReference type="Rhea" id="RHEA:13065"/>
        <dbReference type="ChEBI" id="CHEBI:15377"/>
        <dbReference type="ChEBI" id="CHEBI:15378"/>
        <dbReference type="ChEBI" id="CHEBI:30616"/>
        <dbReference type="ChEBI" id="CHEBI:43474"/>
        <dbReference type="ChEBI" id="CHEBI:456216"/>
        <dbReference type="EC" id="5.6.2.3"/>
    </reaction>
</comment>
<feature type="compositionally biased region" description="Polar residues" evidence="2">
    <location>
        <begin position="493"/>
        <end position="518"/>
    </location>
</feature>
<dbReference type="PANTHER" id="PTHR47642">
    <property type="entry name" value="ATP-DEPENDENT DNA HELICASE"/>
    <property type="match status" value="1"/>
</dbReference>
<dbReference type="AlphaFoldDB" id="A0A4D9CY84"/>
<evidence type="ECO:0000313" key="4">
    <source>
        <dbReference type="EMBL" id="TFJ84312.1"/>
    </source>
</evidence>
<proteinExistence type="inferred from homology"/>
<keyword evidence="1" id="KW-0227">DNA damage</keyword>
<name>A0A4D9CY84_9STRA</name>
<dbReference type="GO" id="GO:0000723">
    <property type="term" value="P:telomere maintenance"/>
    <property type="evidence" value="ECO:0007669"/>
    <property type="project" value="InterPro"/>
</dbReference>
<dbReference type="GO" id="GO:0006310">
    <property type="term" value="P:DNA recombination"/>
    <property type="evidence" value="ECO:0007669"/>
    <property type="project" value="UniProtKB-KW"/>
</dbReference>
<organism evidence="4 5">
    <name type="scientific">Nannochloropsis salina CCMP1776</name>
    <dbReference type="NCBI Taxonomy" id="1027361"/>
    <lineage>
        <taxon>Eukaryota</taxon>
        <taxon>Sar</taxon>
        <taxon>Stramenopiles</taxon>
        <taxon>Ochrophyta</taxon>
        <taxon>Eustigmatophyceae</taxon>
        <taxon>Eustigmatales</taxon>
        <taxon>Monodopsidaceae</taxon>
        <taxon>Microchloropsis</taxon>
        <taxon>Microchloropsis salina</taxon>
    </lineage>
</organism>
<dbReference type="InterPro" id="IPR003593">
    <property type="entry name" value="AAA+_ATPase"/>
</dbReference>
<keyword evidence="1" id="KW-0378">Hydrolase</keyword>